<evidence type="ECO:0000313" key="4">
    <source>
        <dbReference type="EMBL" id="KAH9840420.1"/>
    </source>
</evidence>
<dbReference type="Proteomes" id="UP001138500">
    <property type="component" value="Unassembled WGS sequence"/>
</dbReference>
<feature type="region of interest" description="Disordered" evidence="1">
    <location>
        <begin position="349"/>
        <end position="384"/>
    </location>
</feature>
<keyword evidence="5" id="KW-1185">Reference proteome</keyword>
<reference evidence="4 5" key="2">
    <citation type="journal article" date="2021" name="Curr. Genet.">
        <title>Genetic response to nitrogen starvation in the aggressive Eucalyptus foliar pathogen Teratosphaeria destructans.</title>
        <authorList>
            <person name="Havenga M."/>
            <person name="Wingfield B.D."/>
            <person name="Wingfield M.J."/>
            <person name="Dreyer L.L."/>
            <person name="Roets F."/>
            <person name="Aylward J."/>
        </authorList>
    </citation>
    <scope>NUCLEOTIDE SEQUENCE [LARGE SCALE GENOMIC DNA]</scope>
    <source>
        <strain evidence="4">CMW44962</strain>
    </source>
</reference>
<comment type="caution">
    <text evidence="4">The sequence shown here is derived from an EMBL/GenBank/DDBJ whole genome shotgun (WGS) entry which is preliminary data.</text>
</comment>
<keyword evidence="2" id="KW-0812">Transmembrane</keyword>
<feature type="transmembrane region" description="Helical" evidence="2">
    <location>
        <begin position="306"/>
        <end position="327"/>
    </location>
</feature>
<dbReference type="AlphaFoldDB" id="A0A9W7SXU0"/>
<evidence type="ECO:0000256" key="1">
    <source>
        <dbReference type="SAM" id="MobiDB-lite"/>
    </source>
</evidence>
<dbReference type="OrthoDB" id="194289at2759"/>
<name>A0A9W7SXU0_9PEZI</name>
<protein>
    <recommendedName>
        <fullName evidence="6">Mitochondrial inner membrane protein 1</fullName>
    </recommendedName>
</protein>
<gene>
    <name evidence="4" type="ORF">Tdes44962_MAKER07923</name>
</gene>
<dbReference type="EMBL" id="RIBY02000558">
    <property type="protein sequence ID" value="KAH9840420.1"/>
    <property type="molecule type" value="Genomic_DNA"/>
</dbReference>
<evidence type="ECO:0000313" key="5">
    <source>
        <dbReference type="Proteomes" id="UP001138500"/>
    </source>
</evidence>
<feature type="signal peptide" evidence="3">
    <location>
        <begin position="1"/>
        <end position="18"/>
    </location>
</feature>
<feature type="transmembrane region" description="Helical" evidence="2">
    <location>
        <begin position="226"/>
        <end position="247"/>
    </location>
</feature>
<feature type="transmembrane region" description="Helical" evidence="2">
    <location>
        <begin position="259"/>
        <end position="286"/>
    </location>
</feature>
<dbReference type="Pfam" id="PF11911">
    <property type="entry name" value="DUF3429"/>
    <property type="match status" value="1"/>
</dbReference>
<dbReference type="PANTHER" id="PTHR15887">
    <property type="entry name" value="TRANSMEMBRANE PROTEIN 69"/>
    <property type="match status" value="1"/>
</dbReference>
<proteinExistence type="predicted"/>
<evidence type="ECO:0000256" key="3">
    <source>
        <dbReference type="SAM" id="SignalP"/>
    </source>
</evidence>
<accession>A0A9W7SXU0</accession>
<keyword evidence="2" id="KW-1133">Transmembrane helix</keyword>
<sequence length="384" mass="42251">MAMLRTTALRSLFRTLAASSTATKAPLQQQLRSQLCTLSARRASPAAPKTLSLVRRYAEERKFVDQIDQKAEDALKGASIKPHPELVSTTSSVRPGLSSTELDDASRGHRDDDQTEMLAGVKGDLVSMLYASAHLGKAKGWRLGSGFNELTCHTAQKTIRDTFSMADVPKPAFYVGLAGVLPYLATSLSTVYCAWEINHSYASGSGLLINEKTAELALHVIEPLQIGYGAVIISFLGAIHWGLEFAGYKGYHGFGRYNIGVITTALAWPTILLPIESALIAQFLIFNFLYYTDSRATKRGWAPSWYAVYRFALTFVVGASIVTTLIGRGQLPHDVAKSHGVAEKIRQLRESQGQELEEEEEARIRFLGSKDEEEDEEEEGDDEE</sequence>
<keyword evidence="2" id="KW-0472">Membrane</keyword>
<feature type="region of interest" description="Disordered" evidence="1">
    <location>
        <begin position="75"/>
        <end position="112"/>
    </location>
</feature>
<feature type="compositionally biased region" description="Polar residues" evidence="1">
    <location>
        <begin position="87"/>
        <end position="100"/>
    </location>
</feature>
<evidence type="ECO:0008006" key="6">
    <source>
        <dbReference type="Google" id="ProtNLM"/>
    </source>
</evidence>
<reference evidence="4 5" key="1">
    <citation type="journal article" date="2018" name="IMA Fungus">
        <title>IMA Genome-F 10: Nine draft genome sequences of Claviceps purpurea s.lat., including C. arundinis, C. humidiphila, and C. cf. spartinae, pseudomolecules for the pitch canker pathogen Fusarium circinatum, draft genome of Davidsoniella eucalypti, Grosmannia galeiformis, Quambalaria eucalypti, and Teratosphaeria destructans.</title>
        <authorList>
            <person name="Wingfield B.D."/>
            <person name="Liu M."/>
            <person name="Nguyen H.D."/>
            <person name="Lane F.A."/>
            <person name="Morgan S.W."/>
            <person name="De Vos L."/>
            <person name="Wilken P.M."/>
            <person name="Duong T.A."/>
            <person name="Aylward J."/>
            <person name="Coetzee M.P."/>
            <person name="Dadej K."/>
            <person name="De Beer Z.W."/>
            <person name="Findlay W."/>
            <person name="Havenga M."/>
            <person name="Kolarik M."/>
            <person name="Menzies J.G."/>
            <person name="Naidoo K."/>
            <person name="Pochopski O."/>
            <person name="Shoukouhi P."/>
            <person name="Santana Q.C."/>
            <person name="Seifert K.A."/>
            <person name="Soal N."/>
            <person name="Steenkamp E.T."/>
            <person name="Tatham C.T."/>
            <person name="van der Nest M.A."/>
            <person name="Wingfield M.J."/>
        </authorList>
    </citation>
    <scope>NUCLEOTIDE SEQUENCE [LARGE SCALE GENOMIC DNA]</scope>
    <source>
        <strain evidence="4">CMW44962</strain>
    </source>
</reference>
<organism evidence="4 5">
    <name type="scientific">Teratosphaeria destructans</name>
    <dbReference type="NCBI Taxonomy" id="418781"/>
    <lineage>
        <taxon>Eukaryota</taxon>
        <taxon>Fungi</taxon>
        <taxon>Dikarya</taxon>
        <taxon>Ascomycota</taxon>
        <taxon>Pezizomycotina</taxon>
        <taxon>Dothideomycetes</taxon>
        <taxon>Dothideomycetidae</taxon>
        <taxon>Mycosphaerellales</taxon>
        <taxon>Teratosphaeriaceae</taxon>
        <taxon>Teratosphaeria</taxon>
    </lineage>
</organism>
<keyword evidence="3" id="KW-0732">Signal</keyword>
<dbReference type="InterPro" id="IPR021836">
    <property type="entry name" value="DUF3429"/>
</dbReference>
<feature type="compositionally biased region" description="Acidic residues" evidence="1">
    <location>
        <begin position="371"/>
        <end position="384"/>
    </location>
</feature>
<evidence type="ECO:0000256" key="2">
    <source>
        <dbReference type="SAM" id="Phobius"/>
    </source>
</evidence>
<feature type="chain" id="PRO_5040731206" description="Mitochondrial inner membrane protein 1" evidence="3">
    <location>
        <begin position="19"/>
        <end position="384"/>
    </location>
</feature>
<dbReference type="PANTHER" id="PTHR15887:SF1">
    <property type="entry name" value="TRANSMEMBRANE PROTEIN 69"/>
    <property type="match status" value="1"/>
</dbReference>